<evidence type="ECO:0000313" key="3">
    <source>
        <dbReference type="EMBL" id="GGX05930.1"/>
    </source>
</evidence>
<evidence type="ECO:0000259" key="2">
    <source>
        <dbReference type="Pfam" id="PF07786"/>
    </source>
</evidence>
<feature type="transmembrane region" description="Helical" evidence="1">
    <location>
        <begin position="12"/>
        <end position="32"/>
    </location>
</feature>
<dbReference type="Proteomes" id="UP000601108">
    <property type="component" value="Unassembled WGS sequence"/>
</dbReference>
<feature type="transmembrane region" description="Helical" evidence="1">
    <location>
        <begin position="325"/>
        <end position="346"/>
    </location>
</feature>
<comment type="caution">
    <text evidence="3">The sequence shown here is derived from an EMBL/GenBank/DDBJ whole genome shotgun (WGS) entry which is preliminary data.</text>
</comment>
<keyword evidence="4" id="KW-1185">Reference proteome</keyword>
<protein>
    <recommendedName>
        <fullName evidence="2">Heparan-alpha-glucosaminide N-acetyltransferase catalytic domain-containing protein</fullName>
    </recommendedName>
</protein>
<evidence type="ECO:0000313" key="4">
    <source>
        <dbReference type="Proteomes" id="UP000601108"/>
    </source>
</evidence>
<dbReference type="InterPro" id="IPR012429">
    <property type="entry name" value="HGSNAT_cat"/>
</dbReference>
<sequence length="393" mass="45830">MTKSNSRLHFMDAIRAFAIIMMLQGHFVHSLLGDVYRDKNNLVYTIWEYFRGMTAPTFFTITGFIFTYLLLKQKITGLENPRVLKGVKRAIKVVFWGYLLRLSFYALFTGTVNASFFYVDVLQCIGTSLLLLTGIYLVLYRLNQTWFRNTVFGLGFFIFLFQPIYSSFILESLPQTVANYFTNKNGSIFTLLPWFGYVCFGSFMSTFFLKHGDCKRFYFCATIVLFFVGILLVFFSSPILMLWHSFTEVEIFKAVAYNNFLFIRLGNVCILFSLFILARDYLTNKIITKIGGRTLSIYIIHFFVLYGSWFGLGLSRFFYHSLSPIQVFVGALIFIVSICSLVLFYYKIEKKLKLGTYNLLDKTIQKTKIMSEFSGDLLSDIIRKFKNSRYIRR</sequence>
<feature type="transmembrane region" description="Helical" evidence="1">
    <location>
        <begin position="298"/>
        <end position="319"/>
    </location>
</feature>
<dbReference type="AlphaFoldDB" id="A0A918JUU4"/>
<evidence type="ECO:0000256" key="1">
    <source>
        <dbReference type="SAM" id="Phobius"/>
    </source>
</evidence>
<organism evidence="3 4">
    <name type="scientific">Aquimarina muelleri</name>
    <dbReference type="NCBI Taxonomy" id="279356"/>
    <lineage>
        <taxon>Bacteria</taxon>
        <taxon>Pseudomonadati</taxon>
        <taxon>Bacteroidota</taxon>
        <taxon>Flavobacteriia</taxon>
        <taxon>Flavobacteriales</taxon>
        <taxon>Flavobacteriaceae</taxon>
        <taxon>Aquimarina</taxon>
    </lineage>
</organism>
<dbReference type="EMBL" id="BMWS01000002">
    <property type="protein sequence ID" value="GGX05930.1"/>
    <property type="molecule type" value="Genomic_DNA"/>
</dbReference>
<feature type="transmembrane region" description="Helical" evidence="1">
    <location>
        <begin position="188"/>
        <end position="209"/>
    </location>
</feature>
<dbReference type="Pfam" id="PF07786">
    <property type="entry name" value="HGSNAT_cat"/>
    <property type="match status" value="1"/>
</dbReference>
<proteinExistence type="predicted"/>
<reference evidence="3 4" key="1">
    <citation type="journal article" date="2014" name="Int. J. Syst. Evol. Microbiol.">
        <title>Complete genome sequence of Corynebacterium casei LMG S-19264T (=DSM 44701T), isolated from a smear-ripened cheese.</title>
        <authorList>
            <consortium name="US DOE Joint Genome Institute (JGI-PGF)"/>
            <person name="Walter F."/>
            <person name="Albersmeier A."/>
            <person name="Kalinowski J."/>
            <person name="Ruckert C."/>
        </authorList>
    </citation>
    <scope>NUCLEOTIDE SEQUENCE [LARGE SCALE GENOMIC DNA]</scope>
    <source>
        <strain evidence="3 4">KCTC 12285</strain>
    </source>
</reference>
<feature type="transmembrane region" description="Helical" evidence="1">
    <location>
        <begin position="151"/>
        <end position="168"/>
    </location>
</feature>
<keyword evidence="1" id="KW-0812">Transmembrane</keyword>
<feature type="transmembrane region" description="Helical" evidence="1">
    <location>
        <begin position="52"/>
        <end position="71"/>
    </location>
</feature>
<gene>
    <name evidence="3" type="ORF">GCM10007384_04540</name>
</gene>
<feature type="transmembrane region" description="Helical" evidence="1">
    <location>
        <begin position="216"/>
        <end position="243"/>
    </location>
</feature>
<name>A0A918JUU4_9FLAO</name>
<keyword evidence="1" id="KW-0472">Membrane</keyword>
<dbReference type="RefSeq" id="WP_035087036.1">
    <property type="nucleotide sequence ID" value="NZ_BMWS01000002.1"/>
</dbReference>
<feature type="domain" description="Heparan-alpha-glucosaminide N-acetyltransferase catalytic" evidence="2">
    <location>
        <begin position="7"/>
        <end position="221"/>
    </location>
</feature>
<keyword evidence="1" id="KW-1133">Transmembrane helix</keyword>
<feature type="transmembrane region" description="Helical" evidence="1">
    <location>
        <begin position="255"/>
        <end position="277"/>
    </location>
</feature>
<feature type="transmembrane region" description="Helical" evidence="1">
    <location>
        <begin position="116"/>
        <end position="139"/>
    </location>
</feature>
<feature type="transmembrane region" description="Helical" evidence="1">
    <location>
        <begin position="91"/>
        <end position="110"/>
    </location>
</feature>
<accession>A0A918JUU4</accession>